<dbReference type="OrthoDB" id="10324454at2759"/>
<dbReference type="Proteomes" id="UP000030747">
    <property type="component" value="Unassembled WGS sequence"/>
</dbReference>
<accession>U6KT80</accession>
<dbReference type="AlphaFoldDB" id="U6KT80"/>
<feature type="region of interest" description="Disordered" evidence="1">
    <location>
        <begin position="185"/>
        <end position="208"/>
    </location>
</feature>
<proteinExistence type="predicted"/>
<feature type="region of interest" description="Disordered" evidence="1">
    <location>
        <begin position="506"/>
        <end position="525"/>
    </location>
</feature>
<feature type="compositionally biased region" description="Polar residues" evidence="1">
    <location>
        <begin position="506"/>
        <end position="520"/>
    </location>
</feature>
<reference evidence="2" key="1">
    <citation type="submission" date="2013-10" db="EMBL/GenBank/DDBJ databases">
        <title>Genomic analysis of the causative agents of coccidiosis in chickens.</title>
        <authorList>
            <person name="Reid A.J."/>
            <person name="Blake D."/>
            <person name="Billington K."/>
            <person name="Browne H."/>
            <person name="Dunn M."/>
            <person name="Hung S."/>
            <person name="Kawahara F."/>
            <person name="Miranda-Saavedra D."/>
            <person name="Mourier T."/>
            <person name="Nagra H."/>
            <person name="Otto T.D."/>
            <person name="Rawlings N."/>
            <person name="Sanchez A."/>
            <person name="Sanders M."/>
            <person name="Subramaniam C."/>
            <person name="Tay Y."/>
            <person name="Dear P."/>
            <person name="Doerig C."/>
            <person name="Gruber A."/>
            <person name="Parkinson J."/>
            <person name="Shirley M."/>
            <person name="Wan K.L."/>
            <person name="Berriman M."/>
            <person name="Tomley F."/>
            <person name="Pain A."/>
        </authorList>
    </citation>
    <scope>NUCLEOTIDE SEQUENCE [LARGE SCALE GENOMIC DNA]</scope>
    <source>
        <strain evidence="2">Houghton</strain>
    </source>
</reference>
<dbReference type="RefSeq" id="XP_013232077.1">
    <property type="nucleotide sequence ID" value="XM_013376623.1"/>
</dbReference>
<reference evidence="2" key="2">
    <citation type="submission" date="2013-10" db="EMBL/GenBank/DDBJ databases">
        <authorList>
            <person name="Aslett M."/>
        </authorList>
    </citation>
    <scope>NUCLEOTIDE SEQUENCE [LARGE SCALE GENOMIC DNA]</scope>
    <source>
        <strain evidence="2">Houghton</strain>
    </source>
</reference>
<dbReference type="GeneID" id="25252111"/>
<name>U6KT80_EIMTE</name>
<sequence>MHILPWAQKLPSAAEQEDHAASTAEAASMQNDNRVVHFATSPSSVPNRSKLIRNVFAATTLLLPVLFVYFCLSSRSKGKPPGLLRRRLASIGDDGTNIFGFRQSAEECEQFLSANIPVYDENTVGRTYSAAAWEELPPTENNRESRLRKRKSPIDGEGYWEMQDPWMLDTLPSTQVADSPDPFMELQPPSKKRTSAPAGNFSDHLHATPNEFMSNRKLELSGTAEETMAEFGSTMMPGNPNSWPFNSLLDVEDASPDCVSEQNNGEVKLSDVARGTSGEGAAVLSCELGEQGIQGADILELENFLESYNLPPNHCPEAANTEPLQELPAFLPPSHIPDPTSHDIRLNSQKSVNATLCSNYESTSDELLLTLLMELEYYLPGGTVEQQNSNGQHLDFALDSSREEGIGLPFDALTNQGIQDIQNAGVLQPDETVGSNYLISGQCDGDAVSMAPLQGLPPYSLPPRIPESTSQEKDLRSKQNVGAMLCGGPKARECDEWFAQLDQLGNSSPSSAVEQQNSRNLHPRLALDSSRKEAVGLPFDELANEGSQGIQNAGILQPGETAGSKYLFSGQCKGEAVNMAPLQGLPPYPLPSHIPHSTFRNVGCEVCRLPSRIPDSTYPDLECKVRDNCEQGGSPYSGDTLTASPFEELSSEENIDTMCGELKSREGDKWLAHLLDQMGNSSPNIAVGQKNSRNLLPGFAVGSSGNGGFGSDPSLLANHSTQGVGILQSGRSSEKHHFIPGQDYGQVVNVMMPVQGSAPPLVPPYVPDFTTHDSAPNAQQNVLLGSSIEPWNSAFAFLPTFYDPTNATMVSAALPPTNCQARAASGSRETSTREAVISDEACRQHPYWRLPKVSQKLEHERFSWEKALFNNCREKLVDLLMPIRELLVKPELEEKELVTLIKLGEKLLNEVVWSTSIGTGSDISWKVAQGLGRRFLVADYLWCICEVVGPPMEKDSWWDKLMGKYLHIGYLKSYASSKSRGLSDLVKRLISAIDEYRKGKRPQPRDVVMLKQEIFFKLHCRSWFRDPCWEPWRQDNNALYLGSS</sequence>
<organism evidence="2 3">
    <name type="scientific">Eimeria tenella</name>
    <name type="common">Coccidian parasite</name>
    <dbReference type="NCBI Taxonomy" id="5802"/>
    <lineage>
        <taxon>Eukaryota</taxon>
        <taxon>Sar</taxon>
        <taxon>Alveolata</taxon>
        <taxon>Apicomplexa</taxon>
        <taxon>Conoidasida</taxon>
        <taxon>Coccidia</taxon>
        <taxon>Eucoccidiorida</taxon>
        <taxon>Eimeriorina</taxon>
        <taxon>Eimeriidae</taxon>
        <taxon>Eimeria</taxon>
    </lineage>
</organism>
<keyword evidence="3" id="KW-1185">Reference proteome</keyword>
<dbReference type="EMBL" id="HG675595">
    <property type="protein sequence ID" value="CDJ41327.1"/>
    <property type="molecule type" value="Genomic_DNA"/>
</dbReference>
<feature type="region of interest" description="Disordered" evidence="1">
    <location>
        <begin position="459"/>
        <end position="479"/>
    </location>
</feature>
<evidence type="ECO:0000313" key="2">
    <source>
        <dbReference type="EMBL" id="CDJ41327.1"/>
    </source>
</evidence>
<dbReference type="VEuPathDB" id="ToxoDB:ETH_00014770"/>
<protein>
    <submittedName>
        <fullName evidence="2">Uncharacterized protein</fullName>
    </submittedName>
</protein>
<evidence type="ECO:0000256" key="1">
    <source>
        <dbReference type="SAM" id="MobiDB-lite"/>
    </source>
</evidence>
<evidence type="ECO:0000313" key="3">
    <source>
        <dbReference type="Proteomes" id="UP000030747"/>
    </source>
</evidence>
<gene>
    <name evidence="2" type="ORF">ETH_00014770</name>
</gene>
<dbReference type="VEuPathDB" id="ToxoDB:ETH2_0713600"/>